<keyword evidence="2 6" id="KW-0963">Cytoplasm</keyword>
<keyword evidence="4 6" id="KW-0378">Hydrolase</keyword>
<keyword evidence="5 6" id="KW-0269">Exonuclease</keyword>
<dbReference type="Proteomes" id="UP001168528">
    <property type="component" value="Unassembled WGS sequence"/>
</dbReference>
<sequence>MAQTKPMNTFSLEHSFARIKEIQQLLQQGEVPFEDSLKLFAEAEKLIHQCQQYLNQAEITIQNLIEADKE</sequence>
<evidence type="ECO:0000256" key="2">
    <source>
        <dbReference type="ARBA" id="ARBA00022490"/>
    </source>
</evidence>
<evidence type="ECO:0000256" key="3">
    <source>
        <dbReference type="ARBA" id="ARBA00022722"/>
    </source>
</evidence>
<dbReference type="Pfam" id="PF02609">
    <property type="entry name" value="Exonuc_VII_S"/>
    <property type="match status" value="1"/>
</dbReference>
<evidence type="ECO:0000256" key="1">
    <source>
        <dbReference type="ARBA" id="ARBA00009998"/>
    </source>
</evidence>
<comment type="caution">
    <text evidence="7">The sequence shown here is derived from an EMBL/GenBank/DDBJ whole genome shotgun (WGS) entry which is preliminary data.</text>
</comment>
<keyword evidence="3 6" id="KW-0540">Nuclease</keyword>
<dbReference type="HAMAP" id="MF_00337">
    <property type="entry name" value="Exonuc_7_S"/>
    <property type="match status" value="1"/>
</dbReference>
<comment type="similarity">
    <text evidence="1 6">Belongs to the XseB family.</text>
</comment>
<protein>
    <recommendedName>
        <fullName evidence="6">Exodeoxyribonuclease 7 small subunit</fullName>
        <ecNumber evidence="6">3.1.11.6</ecNumber>
    </recommendedName>
    <alternativeName>
        <fullName evidence="6">Exodeoxyribonuclease VII small subunit</fullName>
        <shortName evidence="6">Exonuclease VII small subunit</shortName>
    </alternativeName>
</protein>
<dbReference type="GO" id="GO:0008855">
    <property type="term" value="F:exodeoxyribonuclease VII activity"/>
    <property type="evidence" value="ECO:0007669"/>
    <property type="project" value="UniProtKB-EC"/>
</dbReference>
<dbReference type="InterPro" id="IPR003761">
    <property type="entry name" value="Exonuc_VII_S"/>
</dbReference>
<evidence type="ECO:0000256" key="4">
    <source>
        <dbReference type="ARBA" id="ARBA00022801"/>
    </source>
</evidence>
<organism evidence="7 8">
    <name type="scientific">Rhodocytophaga aerolata</name>
    <dbReference type="NCBI Taxonomy" id="455078"/>
    <lineage>
        <taxon>Bacteria</taxon>
        <taxon>Pseudomonadati</taxon>
        <taxon>Bacteroidota</taxon>
        <taxon>Cytophagia</taxon>
        <taxon>Cytophagales</taxon>
        <taxon>Rhodocytophagaceae</taxon>
        <taxon>Rhodocytophaga</taxon>
    </lineage>
</organism>
<dbReference type="Gene3D" id="1.10.287.1040">
    <property type="entry name" value="Exonuclease VII, small subunit"/>
    <property type="match status" value="1"/>
</dbReference>
<comment type="subunit">
    <text evidence="6">Heterooligomer composed of large and small subunits.</text>
</comment>
<dbReference type="InterPro" id="IPR037004">
    <property type="entry name" value="Exonuc_VII_ssu_sf"/>
</dbReference>
<dbReference type="RefSeq" id="WP_302038751.1">
    <property type="nucleotide sequence ID" value="NZ_JAUKPO010000009.1"/>
</dbReference>
<evidence type="ECO:0000256" key="6">
    <source>
        <dbReference type="HAMAP-Rule" id="MF_00337"/>
    </source>
</evidence>
<accession>A0ABT8R760</accession>
<reference evidence="7" key="1">
    <citation type="submission" date="2023-07" db="EMBL/GenBank/DDBJ databases">
        <title>The genome sequence of Rhodocytophaga aerolata KACC 12507.</title>
        <authorList>
            <person name="Zhang X."/>
        </authorList>
    </citation>
    <scope>NUCLEOTIDE SEQUENCE</scope>
    <source>
        <strain evidence="7">KACC 12507</strain>
    </source>
</reference>
<proteinExistence type="inferred from homology"/>
<dbReference type="EC" id="3.1.11.6" evidence="6"/>
<dbReference type="SUPFAM" id="SSF116842">
    <property type="entry name" value="XseB-like"/>
    <property type="match status" value="1"/>
</dbReference>
<evidence type="ECO:0000313" key="8">
    <source>
        <dbReference type="Proteomes" id="UP001168528"/>
    </source>
</evidence>
<dbReference type="PANTHER" id="PTHR34137">
    <property type="entry name" value="EXODEOXYRIBONUCLEASE 7 SMALL SUBUNIT"/>
    <property type="match status" value="1"/>
</dbReference>
<keyword evidence="8" id="KW-1185">Reference proteome</keyword>
<comment type="catalytic activity">
    <reaction evidence="6">
        <text>Exonucleolytic cleavage in either 5'- to 3'- or 3'- to 5'-direction to yield nucleoside 5'-phosphates.</text>
        <dbReference type="EC" id="3.1.11.6"/>
    </reaction>
</comment>
<evidence type="ECO:0000313" key="7">
    <source>
        <dbReference type="EMBL" id="MDO1447946.1"/>
    </source>
</evidence>
<evidence type="ECO:0000256" key="5">
    <source>
        <dbReference type="ARBA" id="ARBA00022839"/>
    </source>
</evidence>
<gene>
    <name evidence="6 7" type="primary">xseB</name>
    <name evidence="7" type="ORF">Q0590_16865</name>
</gene>
<comment type="function">
    <text evidence="6">Bidirectionally degrades single-stranded DNA into large acid-insoluble oligonucleotides, which are then degraded further into small acid-soluble oligonucleotides.</text>
</comment>
<name>A0ABT8R760_9BACT</name>
<dbReference type="PANTHER" id="PTHR34137:SF1">
    <property type="entry name" value="EXODEOXYRIBONUCLEASE 7 SMALL SUBUNIT"/>
    <property type="match status" value="1"/>
</dbReference>
<comment type="subcellular location">
    <subcellularLocation>
        <location evidence="6">Cytoplasm</location>
    </subcellularLocation>
</comment>
<dbReference type="NCBIfam" id="TIGR01280">
    <property type="entry name" value="xseB"/>
    <property type="match status" value="1"/>
</dbReference>
<dbReference type="EMBL" id="JAUKPO010000009">
    <property type="protein sequence ID" value="MDO1447946.1"/>
    <property type="molecule type" value="Genomic_DNA"/>
</dbReference>